<protein>
    <submittedName>
        <fullName evidence="1">Uncharacterized protein</fullName>
    </submittedName>
</protein>
<dbReference type="EMBL" id="MT142273">
    <property type="protein sequence ID" value="QJA77272.1"/>
    <property type="molecule type" value="Genomic_DNA"/>
</dbReference>
<dbReference type="EMBL" id="MT142707">
    <property type="protein sequence ID" value="QJA87446.1"/>
    <property type="molecule type" value="Genomic_DNA"/>
</dbReference>
<sequence>MKMALQYPVLYKSTDARTDQIVKQAVETAVKDAENLWAPEKFDGVYPIKGFGISRLKAADLVAAGSIVGPYTYMFTWSVATASAWETYINDITLSNASYAVLVGVFNLDATPDVEAIKIKADGVEYPVIDLNEMYGWDVAVAYFSHPIIVRPEKKIAIKCKARTVGRKNIGFIGYVIAKRSYLIGEL</sequence>
<dbReference type="AlphaFoldDB" id="A0A6M3K6B0"/>
<proteinExistence type="predicted"/>
<name>A0A6M3K6B0_9ZZZZ</name>
<reference evidence="1" key="1">
    <citation type="submission" date="2020-03" db="EMBL/GenBank/DDBJ databases">
        <title>The deep terrestrial virosphere.</title>
        <authorList>
            <person name="Holmfeldt K."/>
            <person name="Nilsson E."/>
            <person name="Simone D."/>
            <person name="Lopez-Fernandez M."/>
            <person name="Wu X."/>
            <person name="de Brujin I."/>
            <person name="Lundin D."/>
            <person name="Andersson A."/>
            <person name="Bertilsson S."/>
            <person name="Dopson M."/>
        </authorList>
    </citation>
    <scope>NUCLEOTIDE SEQUENCE</scope>
    <source>
        <strain evidence="1">MM415A01337</strain>
        <strain evidence="2">MM415B02992</strain>
    </source>
</reference>
<accession>A0A6M3K6B0</accession>
<evidence type="ECO:0000313" key="2">
    <source>
        <dbReference type="EMBL" id="QJA87446.1"/>
    </source>
</evidence>
<gene>
    <name evidence="1" type="ORF">MM415A01337_0014</name>
    <name evidence="2" type="ORF">MM415B02992_0002</name>
</gene>
<organism evidence="1">
    <name type="scientific">viral metagenome</name>
    <dbReference type="NCBI Taxonomy" id="1070528"/>
    <lineage>
        <taxon>unclassified sequences</taxon>
        <taxon>metagenomes</taxon>
        <taxon>organismal metagenomes</taxon>
    </lineage>
</organism>
<evidence type="ECO:0000313" key="1">
    <source>
        <dbReference type="EMBL" id="QJA77272.1"/>
    </source>
</evidence>